<evidence type="ECO:0000313" key="8">
    <source>
        <dbReference type="EMBL" id="UMM12508.1"/>
    </source>
</evidence>
<accession>A0AAE9E572</accession>
<protein>
    <recommendedName>
        <fullName evidence="7">C2H2-type domain-containing protein</fullName>
    </recommendedName>
</protein>
<evidence type="ECO:0000256" key="1">
    <source>
        <dbReference type="ARBA" id="ARBA00022723"/>
    </source>
</evidence>
<dbReference type="EMBL" id="CP092620">
    <property type="protein sequence ID" value="UMM12508.1"/>
    <property type="molecule type" value="Genomic_DNA"/>
</dbReference>
<dbReference type="Gene3D" id="3.30.160.60">
    <property type="entry name" value="Classic Zinc Finger"/>
    <property type="match status" value="2"/>
</dbReference>
<evidence type="ECO:0000256" key="4">
    <source>
        <dbReference type="ARBA" id="ARBA00022833"/>
    </source>
</evidence>
<keyword evidence="1" id="KW-0479">Metal-binding</keyword>
<sequence length="367" mass="40994">MKIMRELILTQNMDCESLLTALDVSTLLSSLASPDKEHRRKRRRGEVANPSNTLDALVARKADDQPFEKRYLSEQEAIEGPDDEIEMKKMELDPDVSTRTCSTCGYQGKWVSEMIRHKRVHTSERPFKCRYCSRTSKWKADLIRHVAKTHGIRVVSKYSRSKVFDSTNTSVDSSCSPDCSIPEKRTVFYRCQLCAFEDERVSVLTNHITHVHNTSPCVCRCGAKFEDVQGALAHSSGPCGHVDMIYNVMPTYEKASPLSPCRSESSSDSGIQTDPEEELHSLPTPPQLGASPLLLSPTLPVLPQTSPSFLPDMQTALLNLQPNPLMSLYLASLLQSSLLNSPTIQLPQLVPTTVIQPQSEEMVDVEM</sequence>
<feature type="region of interest" description="Disordered" evidence="6">
    <location>
        <begin position="257"/>
        <end position="287"/>
    </location>
</feature>
<name>A0AAE9E572_CAEBR</name>
<evidence type="ECO:0000256" key="5">
    <source>
        <dbReference type="PROSITE-ProRule" id="PRU00042"/>
    </source>
</evidence>
<proteinExistence type="predicted"/>
<dbReference type="InterPro" id="IPR013087">
    <property type="entry name" value="Znf_C2H2_type"/>
</dbReference>
<reference evidence="8 9" key="1">
    <citation type="submission" date="2022-04" db="EMBL/GenBank/DDBJ databases">
        <title>Chromosome-level reference genomes for two strains of Caenorhabditis briggsae: an improved platform for comparative genomics.</title>
        <authorList>
            <person name="Stevens L."/>
            <person name="Andersen E."/>
        </authorList>
    </citation>
    <scope>NUCLEOTIDE SEQUENCE [LARGE SCALE GENOMIC DNA]</scope>
    <source>
        <strain evidence="8">VX34</strain>
        <tissue evidence="8">Whole-organism</tissue>
    </source>
</reference>
<evidence type="ECO:0000259" key="7">
    <source>
        <dbReference type="PROSITE" id="PS50157"/>
    </source>
</evidence>
<evidence type="ECO:0000313" key="9">
    <source>
        <dbReference type="Proteomes" id="UP000829354"/>
    </source>
</evidence>
<dbReference type="GO" id="GO:0008270">
    <property type="term" value="F:zinc ion binding"/>
    <property type="evidence" value="ECO:0007669"/>
    <property type="project" value="UniProtKB-KW"/>
</dbReference>
<dbReference type="AlphaFoldDB" id="A0AAE9E572"/>
<keyword evidence="4" id="KW-0862">Zinc</keyword>
<dbReference type="PROSITE" id="PS50157">
    <property type="entry name" value="ZINC_FINGER_C2H2_2"/>
    <property type="match status" value="1"/>
</dbReference>
<organism evidence="8 9">
    <name type="scientific">Caenorhabditis briggsae</name>
    <dbReference type="NCBI Taxonomy" id="6238"/>
    <lineage>
        <taxon>Eukaryota</taxon>
        <taxon>Metazoa</taxon>
        <taxon>Ecdysozoa</taxon>
        <taxon>Nematoda</taxon>
        <taxon>Chromadorea</taxon>
        <taxon>Rhabditida</taxon>
        <taxon>Rhabditina</taxon>
        <taxon>Rhabditomorpha</taxon>
        <taxon>Rhabditoidea</taxon>
        <taxon>Rhabditidae</taxon>
        <taxon>Peloderinae</taxon>
        <taxon>Caenorhabditis</taxon>
    </lineage>
</organism>
<evidence type="ECO:0000256" key="2">
    <source>
        <dbReference type="ARBA" id="ARBA00022737"/>
    </source>
</evidence>
<dbReference type="SMART" id="SM00355">
    <property type="entry name" value="ZnF_C2H2"/>
    <property type="match status" value="3"/>
</dbReference>
<dbReference type="PANTHER" id="PTHR24409">
    <property type="entry name" value="ZINC FINGER PROTEIN 142"/>
    <property type="match status" value="1"/>
</dbReference>
<feature type="domain" description="C2H2-type" evidence="7">
    <location>
        <begin position="99"/>
        <end position="126"/>
    </location>
</feature>
<dbReference type="SUPFAM" id="SSF57667">
    <property type="entry name" value="beta-beta-alpha zinc fingers"/>
    <property type="match status" value="1"/>
</dbReference>
<evidence type="ECO:0000256" key="3">
    <source>
        <dbReference type="ARBA" id="ARBA00022771"/>
    </source>
</evidence>
<keyword evidence="2" id="KW-0677">Repeat</keyword>
<dbReference type="PANTHER" id="PTHR24409:SF295">
    <property type="entry name" value="AZ2-RELATED"/>
    <property type="match status" value="1"/>
</dbReference>
<keyword evidence="9" id="KW-1185">Reference proteome</keyword>
<keyword evidence="3 5" id="KW-0863">Zinc-finger</keyword>
<gene>
    <name evidence="8" type="ORF">L5515_001251</name>
</gene>
<dbReference type="InterPro" id="IPR036236">
    <property type="entry name" value="Znf_C2H2_sf"/>
</dbReference>
<feature type="compositionally biased region" description="Low complexity" evidence="6">
    <location>
        <begin position="257"/>
        <end position="269"/>
    </location>
</feature>
<evidence type="ECO:0000256" key="6">
    <source>
        <dbReference type="SAM" id="MobiDB-lite"/>
    </source>
</evidence>
<dbReference type="Proteomes" id="UP000829354">
    <property type="component" value="Chromosome I"/>
</dbReference>